<dbReference type="Proteomes" id="UP000245626">
    <property type="component" value="Unassembled WGS sequence"/>
</dbReference>
<evidence type="ECO:0000313" key="1">
    <source>
        <dbReference type="EMBL" id="PWN51447.1"/>
    </source>
</evidence>
<dbReference type="EMBL" id="KZ819843">
    <property type="protein sequence ID" value="PWN51447.1"/>
    <property type="molecule type" value="Genomic_DNA"/>
</dbReference>
<accession>A0ACD0P097</accession>
<sequence>MPPARRGRSSVATNVDDNPISNNSNKRSREKENMPPSRTFSLSSHNEQDQDSPEEEERRPTKSSRPSKPASKTSSVPLKSRSSSKPPSNNTKSKAPNGRASSSKSRAAEQYLSEEEEEEQEDVEEEEGMQQVARLEAESEATDSDQVEEATPRPKGSTSNGRRKAYAATRAGTNGSKVTLASSARSRTTDSKNQRTKIASSLSDAESETSEQEDGEVEVEDHGVDALMDSRAFESFMQAREAKSRSRREKMLEEKLQRVIAERDEVQRQFDELQELRQTRSEKALEEFKLAADANLKRVKALADSYKVRAEAAERRAKEADANGHGNADRSMSIRAASVASSNNAAEDVQKVERKYQRRLAEMEKEVKEKNEENHRLEKQLSQEIQASKKLQQSLASSSNSKMGKAAEAQSQASASAMADEKAVRRLYEDLTGLIINGVEFHDDLAKFRRFKAVFACLGYHDLELSLEESISDLPSDSESNGNHHARQRQDLVYMPQIDKDRDADLVNNPKIPGHFKEPIRFERASAVKFLTSFHKALTRK</sequence>
<organism evidence="1 2">
    <name type="scientific">Violaceomyces palustris</name>
    <dbReference type="NCBI Taxonomy" id="1673888"/>
    <lineage>
        <taxon>Eukaryota</taxon>
        <taxon>Fungi</taxon>
        <taxon>Dikarya</taxon>
        <taxon>Basidiomycota</taxon>
        <taxon>Ustilaginomycotina</taxon>
        <taxon>Ustilaginomycetes</taxon>
        <taxon>Violaceomycetales</taxon>
        <taxon>Violaceomycetaceae</taxon>
        <taxon>Violaceomyces</taxon>
    </lineage>
</organism>
<keyword evidence="2" id="KW-1185">Reference proteome</keyword>
<name>A0ACD0P097_9BASI</name>
<protein>
    <submittedName>
        <fullName evidence="1">Uncharacterized protein</fullName>
    </submittedName>
</protein>
<proteinExistence type="predicted"/>
<gene>
    <name evidence="1" type="ORF">IE53DRAFT_378959</name>
</gene>
<reference evidence="1 2" key="1">
    <citation type="journal article" date="2018" name="Mol. Biol. Evol.">
        <title>Broad Genomic Sampling Reveals a Smut Pathogenic Ancestry of the Fungal Clade Ustilaginomycotina.</title>
        <authorList>
            <person name="Kijpornyongpan T."/>
            <person name="Mondo S.J."/>
            <person name="Barry K."/>
            <person name="Sandor L."/>
            <person name="Lee J."/>
            <person name="Lipzen A."/>
            <person name="Pangilinan J."/>
            <person name="LaButti K."/>
            <person name="Hainaut M."/>
            <person name="Henrissat B."/>
            <person name="Grigoriev I.V."/>
            <person name="Spatafora J.W."/>
            <person name="Aime M.C."/>
        </authorList>
    </citation>
    <scope>NUCLEOTIDE SEQUENCE [LARGE SCALE GENOMIC DNA]</scope>
    <source>
        <strain evidence="1 2">SA 807</strain>
    </source>
</reference>
<evidence type="ECO:0000313" key="2">
    <source>
        <dbReference type="Proteomes" id="UP000245626"/>
    </source>
</evidence>